<protein>
    <submittedName>
        <fullName evidence="4">Uncharacterized protein</fullName>
    </submittedName>
</protein>
<evidence type="ECO:0000259" key="2">
    <source>
        <dbReference type="Pfam" id="PF06075"/>
    </source>
</evidence>
<dbReference type="PANTHER" id="PTHR31928:SF7">
    <property type="entry name" value="FACTOR 1-DELTA, PUTATIVE (DUF936)-RELATED"/>
    <property type="match status" value="1"/>
</dbReference>
<dbReference type="EMBL" id="PKPP01000077">
    <property type="protein sequence ID" value="PWA98176.1"/>
    <property type="molecule type" value="Genomic_DNA"/>
</dbReference>
<reference evidence="4 5" key="1">
    <citation type="journal article" date="2018" name="Mol. Plant">
        <title>The genome of Artemisia annua provides insight into the evolution of Asteraceae family and artemisinin biosynthesis.</title>
        <authorList>
            <person name="Shen Q."/>
            <person name="Zhang L."/>
            <person name="Liao Z."/>
            <person name="Wang S."/>
            <person name="Yan T."/>
            <person name="Shi P."/>
            <person name="Liu M."/>
            <person name="Fu X."/>
            <person name="Pan Q."/>
            <person name="Wang Y."/>
            <person name="Lv Z."/>
            <person name="Lu X."/>
            <person name="Zhang F."/>
            <person name="Jiang W."/>
            <person name="Ma Y."/>
            <person name="Chen M."/>
            <person name="Hao X."/>
            <person name="Li L."/>
            <person name="Tang Y."/>
            <person name="Lv G."/>
            <person name="Zhou Y."/>
            <person name="Sun X."/>
            <person name="Brodelius P.E."/>
            <person name="Rose J.K.C."/>
            <person name="Tang K."/>
        </authorList>
    </citation>
    <scope>NUCLEOTIDE SEQUENCE [LARGE SCALE GENOMIC DNA]</scope>
    <source>
        <strain evidence="5">cv. Huhao1</strain>
        <tissue evidence="4">Leaf</tissue>
    </source>
</reference>
<dbReference type="OrthoDB" id="1888344at2759"/>
<name>A0A2U1QJJ2_ARTAN</name>
<proteinExistence type="predicted"/>
<evidence type="ECO:0000256" key="1">
    <source>
        <dbReference type="SAM" id="MobiDB-lite"/>
    </source>
</evidence>
<dbReference type="InterPro" id="IPR010341">
    <property type="entry name" value="DUF936_pln"/>
</dbReference>
<dbReference type="InterPro" id="IPR049172">
    <property type="entry name" value="DUF6857_pln"/>
</dbReference>
<dbReference type="InterPro" id="IPR048297">
    <property type="entry name" value="DUF936_dom_pln"/>
</dbReference>
<feature type="domain" description="DUF6857" evidence="3">
    <location>
        <begin position="266"/>
        <end position="551"/>
    </location>
</feature>
<evidence type="ECO:0000313" key="5">
    <source>
        <dbReference type="Proteomes" id="UP000245207"/>
    </source>
</evidence>
<evidence type="ECO:0000259" key="3">
    <source>
        <dbReference type="Pfam" id="PF21647"/>
    </source>
</evidence>
<keyword evidence="5" id="KW-1185">Reference proteome</keyword>
<comment type="caution">
    <text evidence="4">The sequence shown here is derived from an EMBL/GenBank/DDBJ whole genome shotgun (WGS) entry which is preliminary data.</text>
</comment>
<feature type="compositionally biased region" description="Gly residues" evidence="1">
    <location>
        <begin position="136"/>
        <end position="151"/>
    </location>
</feature>
<gene>
    <name evidence="4" type="ORF">CTI12_AA021460</name>
</gene>
<feature type="region of interest" description="Disordered" evidence="1">
    <location>
        <begin position="136"/>
        <end position="156"/>
    </location>
</feature>
<dbReference type="Proteomes" id="UP000245207">
    <property type="component" value="Unassembled WGS sequence"/>
</dbReference>
<dbReference type="STRING" id="35608.A0A2U1QJJ2"/>
<dbReference type="PANTHER" id="PTHR31928">
    <property type="entry name" value="EXPRESSED PROTEIN"/>
    <property type="match status" value="1"/>
</dbReference>
<dbReference type="Pfam" id="PF06075">
    <property type="entry name" value="DUF936"/>
    <property type="match status" value="1"/>
</dbReference>
<sequence length="552" mass="60920">MASLTPGVLSKLLQNISNPHAKIAGDHRTPLLQVIGIVPKDDVFSLNKNGGFYLRVSDSVHSAYVSVAECDVELVLSDKIQLGQFVYVTRLVSGSPVPVLSGVRVVAKRRACVGEPKDLISSEVLVVNKGRNGGGVGFGKRGEGNGSGSGSGRRLSLDGRRMSLDYSVRKGWDRSPVFEKHRRSGSDIIRDVDPRSPLCSTPVRSVKKASSVKDFVLNPPNLNLAPLRNKNVIVSEKLISKPIKKDLKTSFDSIPVPSHLIEVPISARTWPDSKISWDSVSPTIRELGKEAICHRNHGFSSAVDALEETSAMENILQCMSVFAEICELAESSKKPLVEQFLNFYQKLQTSAAVVNTLIESKLTVDKTKGHPSNSALWVQAALGTNLAKFSLLMMEENTKVQHSEGTYHIVLEKASEKVQLENQLPENKRSPKTQESIIPRVRRAVPTPKKEIPKESPKRVEWSKGSGLKDTANLAEKLLLTSRKWFLNYLEVSLNKGFGLTKEDSGVAVSLLGQVKRVNEWLDNSVRGDEKVENLRKKLYRFLLDHVQKAAK</sequence>
<accession>A0A2U1QJJ2</accession>
<evidence type="ECO:0000313" key="4">
    <source>
        <dbReference type="EMBL" id="PWA98176.1"/>
    </source>
</evidence>
<dbReference type="AlphaFoldDB" id="A0A2U1QJJ2"/>
<dbReference type="Pfam" id="PF21647">
    <property type="entry name" value="DUF6857"/>
    <property type="match status" value="1"/>
</dbReference>
<feature type="domain" description="DUF936" evidence="2">
    <location>
        <begin position="4"/>
        <end position="120"/>
    </location>
</feature>
<organism evidence="4 5">
    <name type="scientific">Artemisia annua</name>
    <name type="common">Sweet wormwood</name>
    <dbReference type="NCBI Taxonomy" id="35608"/>
    <lineage>
        <taxon>Eukaryota</taxon>
        <taxon>Viridiplantae</taxon>
        <taxon>Streptophyta</taxon>
        <taxon>Embryophyta</taxon>
        <taxon>Tracheophyta</taxon>
        <taxon>Spermatophyta</taxon>
        <taxon>Magnoliopsida</taxon>
        <taxon>eudicotyledons</taxon>
        <taxon>Gunneridae</taxon>
        <taxon>Pentapetalae</taxon>
        <taxon>asterids</taxon>
        <taxon>campanulids</taxon>
        <taxon>Asterales</taxon>
        <taxon>Asteraceae</taxon>
        <taxon>Asteroideae</taxon>
        <taxon>Anthemideae</taxon>
        <taxon>Artemisiinae</taxon>
        <taxon>Artemisia</taxon>
    </lineage>
</organism>